<evidence type="ECO:0000313" key="2">
    <source>
        <dbReference type="EMBL" id="CAF0986081.1"/>
    </source>
</evidence>
<protein>
    <recommendedName>
        <fullName evidence="1">C2H2-type domain-containing protein</fullName>
    </recommendedName>
</protein>
<dbReference type="SMART" id="SM00355">
    <property type="entry name" value="ZnF_C2H2"/>
    <property type="match status" value="3"/>
</dbReference>
<dbReference type="Proteomes" id="UP000663860">
    <property type="component" value="Unassembled WGS sequence"/>
</dbReference>
<reference evidence="3" key="1">
    <citation type="submission" date="2021-02" db="EMBL/GenBank/DDBJ databases">
        <authorList>
            <person name="Nowell W R."/>
        </authorList>
    </citation>
    <scope>NUCLEOTIDE SEQUENCE</scope>
</reference>
<name>A0A818N383_9BILA</name>
<dbReference type="Proteomes" id="UP000663868">
    <property type="component" value="Unassembled WGS sequence"/>
</dbReference>
<feature type="domain" description="C2H2-type" evidence="1">
    <location>
        <begin position="55"/>
        <end position="76"/>
    </location>
</feature>
<dbReference type="EMBL" id="CAJNOE010000153">
    <property type="protein sequence ID" value="CAF0986081.1"/>
    <property type="molecule type" value="Genomic_DNA"/>
</dbReference>
<dbReference type="AlphaFoldDB" id="A0A818N383"/>
<dbReference type="InterPro" id="IPR039258">
    <property type="entry name" value="ZNF511"/>
</dbReference>
<dbReference type="EMBL" id="CAJOBB010000177">
    <property type="protein sequence ID" value="CAF3597976.1"/>
    <property type="molecule type" value="Genomic_DNA"/>
</dbReference>
<evidence type="ECO:0000259" key="1">
    <source>
        <dbReference type="PROSITE" id="PS00028"/>
    </source>
</evidence>
<dbReference type="PANTHER" id="PTHR21354">
    <property type="entry name" value="ZINC FINGER PROTEIN 511"/>
    <property type="match status" value="1"/>
</dbReference>
<dbReference type="Gene3D" id="3.30.160.60">
    <property type="entry name" value="Classic Zinc Finger"/>
    <property type="match status" value="1"/>
</dbReference>
<proteinExistence type="predicted"/>
<evidence type="ECO:0000313" key="4">
    <source>
        <dbReference type="Proteomes" id="UP000663868"/>
    </source>
</evidence>
<sequence length="171" mass="20292">MNSSNSSKRFRTEDSSINLNCFLTDDLIFCPFCTFNSNSQVDIDFHNHIHHQHQCSQCLHIFPSYFLLELHMDEIHNTYSTIQSYRCLIETCSKIFSNIDQRSQHINTEHYTKNHSLNNIYSLFANHEQLIKIKINDKDKKFGCDSQKTFLRNSRLKPREFLPSHWDGNDE</sequence>
<dbReference type="PANTHER" id="PTHR21354:SF0">
    <property type="entry name" value="ZINC FINGER PROTEIN 511"/>
    <property type="match status" value="1"/>
</dbReference>
<feature type="domain" description="C2H2-type" evidence="1">
    <location>
        <begin position="87"/>
        <end position="110"/>
    </location>
</feature>
<dbReference type="PROSITE" id="PS00028">
    <property type="entry name" value="ZINC_FINGER_C2H2_1"/>
    <property type="match status" value="2"/>
</dbReference>
<evidence type="ECO:0000313" key="3">
    <source>
        <dbReference type="EMBL" id="CAF3597976.1"/>
    </source>
</evidence>
<dbReference type="InterPro" id="IPR013087">
    <property type="entry name" value="Znf_C2H2_type"/>
</dbReference>
<gene>
    <name evidence="2" type="ORF">IZO911_LOCUS16841</name>
    <name evidence="3" type="ORF">KXQ929_LOCUS4975</name>
</gene>
<accession>A0A818N383</accession>
<comment type="caution">
    <text evidence="3">The sequence shown here is derived from an EMBL/GenBank/DDBJ whole genome shotgun (WGS) entry which is preliminary data.</text>
</comment>
<organism evidence="3 4">
    <name type="scientific">Adineta steineri</name>
    <dbReference type="NCBI Taxonomy" id="433720"/>
    <lineage>
        <taxon>Eukaryota</taxon>
        <taxon>Metazoa</taxon>
        <taxon>Spiralia</taxon>
        <taxon>Gnathifera</taxon>
        <taxon>Rotifera</taxon>
        <taxon>Eurotatoria</taxon>
        <taxon>Bdelloidea</taxon>
        <taxon>Adinetida</taxon>
        <taxon>Adinetidae</taxon>
        <taxon>Adineta</taxon>
    </lineage>
</organism>